<dbReference type="GO" id="GO:0005886">
    <property type="term" value="C:plasma membrane"/>
    <property type="evidence" value="ECO:0007669"/>
    <property type="project" value="UniProtKB-SubCell"/>
</dbReference>
<dbReference type="GO" id="GO:0043709">
    <property type="term" value="P:cell adhesion involved in single-species biofilm formation"/>
    <property type="evidence" value="ECO:0007669"/>
    <property type="project" value="TreeGrafter"/>
</dbReference>
<dbReference type="Gene3D" id="3.30.450.20">
    <property type="entry name" value="PAS domain"/>
    <property type="match status" value="1"/>
</dbReference>
<dbReference type="Proteomes" id="UP000228680">
    <property type="component" value="Unassembled WGS sequence"/>
</dbReference>
<evidence type="ECO:0000313" key="7">
    <source>
        <dbReference type="EMBL" id="PJK16624.1"/>
    </source>
</evidence>
<dbReference type="InterPro" id="IPR029787">
    <property type="entry name" value="Nucleotide_cyclase"/>
</dbReference>
<feature type="domain" description="HAMP" evidence="5">
    <location>
        <begin position="312"/>
        <end position="364"/>
    </location>
</feature>
<evidence type="ECO:0000313" key="8">
    <source>
        <dbReference type="Proteomes" id="UP000228680"/>
    </source>
</evidence>
<keyword evidence="4" id="KW-0812">Transmembrane</keyword>
<name>A0A2M9EZJ4_9BACL</name>
<dbReference type="InterPro" id="IPR043128">
    <property type="entry name" value="Rev_trsase/Diguanyl_cyclase"/>
</dbReference>
<dbReference type="OrthoDB" id="9759607at2"/>
<dbReference type="AlphaFoldDB" id="A0A2M9EZJ4"/>
<evidence type="ECO:0000256" key="3">
    <source>
        <dbReference type="ARBA" id="ARBA00023136"/>
    </source>
</evidence>
<dbReference type="CDD" id="cd01949">
    <property type="entry name" value="GGDEF"/>
    <property type="match status" value="1"/>
</dbReference>
<dbReference type="GO" id="GO:1902201">
    <property type="term" value="P:negative regulation of bacterial-type flagellum-dependent cell motility"/>
    <property type="evidence" value="ECO:0007669"/>
    <property type="project" value="TreeGrafter"/>
</dbReference>
<dbReference type="Gene3D" id="3.30.70.270">
    <property type="match status" value="1"/>
</dbReference>
<dbReference type="Pfam" id="PF00990">
    <property type="entry name" value="GGDEF"/>
    <property type="match status" value="1"/>
</dbReference>
<dbReference type="CDD" id="cd06225">
    <property type="entry name" value="HAMP"/>
    <property type="match status" value="1"/>
</dbReference>
<evidence type="ECO:0000256" key="1">
    <source>
        <dbReference type="ARBA" id="ARBA00004236"/>
    </source>
</evidence>
<dbReference type="GO" id="GO:0007165">
    <property type="term" value="P:signal transduction"/>
    <property type="evidence" value="ECO:0007669"/>
    <property type="project" value="InterPro"/>
</dbReference>
<dbReference type="SUPFAM" id="SSF55073">
    <property type="entry name" value="Nucleotide cyclase"/>
    <property type="match status" value="1"/>
</dbReference>
<comment type="caution">
    <text evidence="7">The sequence shown here is derived from an EMBL/GenBank/DDBJ whole genome shotgun (WGS) entry which is preliminary data.</text>
</comment>
<protein>
    <submittedName>
        <fullName evidence="7">Diguanylate cyclase</fullName>
    </submittedName>
</protein>
<keyword evidence="2" id="KW-1003">Cell membrane</keyword>
<evidence type="ECO:0000259" key="5">
    <source>
        <dbReference type="PROSITE" id="PS50885"/>
    </source>
</evidence>
<evidence type="ECO:0000256" key="2">
    <source>
        <dbReference type="ARBA" id="ARBA00022475"/>
    </source>
</evidence>
<dbReference type="Pfam" id="PF00672">
    <property type="entry name" value="HAMP"/>
    <property type="match status" value="1"/>
</dbReference>
<keyword evidence="3 4" id="KW-0472">Membrane</keyword>
<dbReference type="PANTHER" id="PTHR45138">
    <property type="entry name" value="REGULATORY COMPONENTS OF SENSORY TRANSDUCTION SYSTEM"/>
    <property type="match status" value="1"/>
</dbReference>
<feature type="transmembrane region" description="Helical" evidence="4">
    <location>
        <begin position="288"/>
        <end position="311"/>
    </location>
</feature>
<proteinExistence type="predicted"/>
<accession>A0A2M9EZJ4</accession>
<dbReference type="PROSITE" id="PS50885">
    <property type="entry name" value="HAMP"/>
    <property type="match status" value="1"/>
</dbReference>
<dbReference type="InterPro" id="IPR050469">
    <property type="entry name" value="Diguanylate_Cyclase"/>
</dbReference>
<dbReference type="GO" id="GO:0052621">
    <property type="term" value="F:diguanylate cyclase activity"/>
    <property type="evidence" value="ECO:0007669"/>
    <property type="project" value="TreeGrafter"/>
</dbReference>
<dbReference type="SMART" id="SM00304">
    <property type="entry name" value="HAMP"/>
    <property type="match status" value="1"/>
</dbReference>
<dbReference type="EMBL" id="PCGR01000002">
    <property type="protein sequence ID" value="PJK16624.1"/>
    <property type="molecule type" value="Genomic_DNA"/>
</dbReference>
<dbReference type="SMART" id="SM00267">
    <property type="entry name" value="GGDEF"/>
    <property type="match status" value="1"/>
</dbReference>
<dbReference type="InterPro" id="IPR003660">
    <property type="entry name" value="HAMP_dom"/>
</dbReference>
<sequence>MKKPKNLRKIYSLVFISMSMVLIAVVTLIASWQSSQNLRDVSGKSLTVTAESMGDQLDQHMWARFGEVEILTQLEPFRNPTSIDRTRELINQFKETFPMFSWVGLTDAQGTVLASTDGILEGESIAERPVYLEAQDAPFIGDVHEAVLLAELLPNPTGEVMQFVDISLPINEQRPSPVLATHLSWEWAAGVERQVMEPLEADKGIELFVVSARGQLILLGPDQWVGKQVPAAVQTLSDSEWQEINWTGEGDFVTARVETDGYLDYEGLGWTILARQPIAIAYQPANELVNILLLSGLVLAILAGGFGWFFASRLSRPIQELSHAADQLRLGNRNTIPVQRGIAEFESLSMSLNNMIERLRDTRQRLGQMEQLAVRDFLTGLPNRRALDALEKEHYDYVFFMDLDGFKKVNDTIGHHAGDELLIQLAERATQFIDDEEYFSRVGGDEFVFLTRGSQEVAKSRVEQLMNSLSEPYKVEGNQVRVGVSAGGRKLKQGQLFEEALLDADDMLYEVKRNGKQAVLFFVPEKGGI</sequence>
<keyword evidence="4" id="KW-1133">Transmembrane helix</keyword>
<dbReference type="NCBIfam" id="TIGR00254">
    <property type="entry name" value="GGDEF"/>
    <property type="match status" value="1"/>
</dbReference>
<dbReference type="PROSITE" id="PS50887">
    <property type="entry name" value="GGDEF"/>
    <property type="match status" value="1"/>
</dbReference>
<comment type="subcellular location">
    <subcellularLocation>
        <location evidence="1">Cell membrane</location>
    </subcellularLocation>
</comment>
<evidence type="ECO:0000259" key="6">
    <source>
        <dbReference type="PROSITE" id="PS50887"/>
    </source>
</evidence>
<evidence type="ECO:0000256" key="4">
    <source>
        <dbReference type="SAM" id="Phobius"/>
    </source>
</evidence>
<dbReference type="InterPro" id="IPR000160">
    <property type="entry name" value="GGDEF_dom"/>
</dbReference>
<dbReference type="RefSeq" id="WP_100353188.1">
    <property type="nucleotide sequence ID" value="NZ_PCGR01000002.1"/>
</dbReference>
<feature type="transmembrane region" description="Helical" evidence="4">
    <location>
        <begin position="12"/>
        <end position="32"/>
    </location>
</feature>
<keyword evidence="8" id="KW-1185">Reference proteome</keyword>
<dbReference type="Gene3D" id="6.10.340.10">
    <property type="match status" value="1"/>
</dbReference>
<dbReference type="PANTHER" id="PTHR45138:SF9">
    <property type="entry name" value="DIGUANYLATE CYCLASE DGCM-RELATED"/>
    <property type="match status" value="1"/>
</dbReference>
<feature type="domain" description="GGDEF" evidence="6">
    <location>
        <begin position="394"/>
        <end position="524"/>
    </location>
</feature>
<organism evidence="7 8">
    <name type="scientific">Chryseomicrobium excrementi</name>
    <dbReference type="NCBI Taxonomy" id="2041346"/>
    <lineage>
        <taxon>Bacteria</taxon>
        <taxon>Bacillati</taxon>
        <taxon>Bacillota</taxon>
        <taxon>Bacilli</taxon>
        <taxon>Bacillales</taxon>
        <taxon>Caryophanaceae</taxon>
        <taxon>Chryseomicrobium</taxon>
    </lineage>
</organism>
<gene>
    <name evidence="7" type="ORF">CQS04_05560</name>
</gene>
<reference evidence="7 8" key="1">
    <citation type="submission" date="2017-10" db="EMBL/GenBank/DDBJ databases">
        <title>Draft genome of Chryseomicrobium casticus sp. nov.</title>
        <authorList>
            <person name="Chakraborty R."/>
            <person name="Saha T."/>
        </authorList>
    </citation>
    <scope>NUCLEOTIDE SEQUENCE [LARGE SCALE GENOMIC DNA]</scope>
    <source>
        <strain evidence="7 8">ET03</strain>
    </source>
</reference>